<gene>
    <name evidence="2" type="ORF">M409DRAFT_25127</name>
</gene>
<keyword evidence="3" id="KW-1185">Reference proteome</keyword>
<dbReference type="EMBL" id="ML993603">
    <property type="protein sequence ID" value="KAF2164734.1"/>
    <property type="molecule type" value="Genomic_DNA"/>
</dbReference>
<sequence>MPAKPTILFVPGAWHTEFHVRPVLPYLDKLGYEVKVLLLANLGDHNGAETKPGLHDSVEKVFEAMRAEAESGRDFVVQGHSAGGLVSAMAVNKFLPSATAEEKSRLKRVIFLAAFIRTSKHIISHWHHMDFKKGLSWPLRPEQVFYNDMSIEDSKPFCEALLPITLTPRPDEIDSLWHEIPRTFIVASKDEALLPYKQREEAEEQGFDIFELDSGHCPFISQPENFANVLNGIIQQGLEAKA</sequence>
<accession>A0A6A6CC26</accession>
<dbReference type="Proteomes" id="UP000799537">
    <property type="component" value="Unassembled WGS sequence"/>
</dbReference>
<dbReference type="PANTHER" id="PTHR37017:SF11">
    <property type="entry name" value="ESTERASE_LIPASE_THIOESTERASE DOMAIN-CONTAINING PROTEIN"/>
    <property type="match status" value="1"/>
</dbReference>
<organism evidence="2 3">
    <name type="scientific">Zasmidium cellare ATCC 36951</name>
    <dbReference type="NCBI Taxonomy" id="1080233"/>
    <lineage>
        <taxon>Eukaryota</taxon>
        <taxon>Fungi</taxon>
        <taxon>Dikarya</taxon>
        <taxon>Ascomycota</taxon>
        <taxon>Pezizomycotina</taxon>
        <taxon>Dothideomycetes</taxon>
        <taxon>Dothideomycetidae</taxon>
        <taxon>Mycosphaerellales</taxon>
        <taxon>Mycosphaerellaceae</taxon>
        <taxon>Zasmidium</taxon>
    </lineage>
</organism>
<proteinExistence type="predicted"/>
<feature type="domain" description="AB hydrolase-1" evidence="1">
    <location>
        <begin position="7"/>
        <end position="228"/>
    </location>
</feature>
<dbReference type="Pfam" id="PF12697">
    <property type="entry name" value="Abhydrolase_6"/>
    <property type="match status" value="1"/>
</dbReference>
<dbReference type="InterPro" id="IPR000073">
    <property type="entry name" value="AB_hydrolase_1"/>
</dbReference>
<dbReference type="AlphaFoldDB" id="A0A6A6CC26"/>
<evidence type="ECO:0000313" key="2">
    <source>
        <dbReference type="EMBL" id="KAF2164734.1"/>
    </source>
</evidence>
<dbReference type="RefSeq" id="XP_033665623.1">
    <property type="nucleotide sequence ID" value="XM_033807552.1"/>
</dbReference>
<dbReference type="SUPFAM" id="SSF53474">
    <property type="entry name" value="alpha/beta-Hydrolases"/>
    <property type="match status" value="1"/>
</dbReference>
<evidence type="ECO:0000259" key="1">
    <source>
        <dbReference type="Pfam" id="PF12697"/>
    </source>
</evidence>
<dbReference type="Gene3D" id="3.40.50.1820">
    <property type="entry name" value="alpha/beta hydrolase"/>
    <property type="match status" value="1"/>
</dbReference>
<name>A0A6A6CC26_ZASCE</name>
<dbReference type="InterPro" id="IPR052897">
    <property type="entry name" value="Sec-Metab_Biosynth_Hydrolase"/>
</dbReference>
<protein>
    <recommendedName>
        <fullName evidence="1">AB hydrolase-1 domain-containing protein</fullName>
    </recommendedName>
</protein>
<reference evidence="2" key="1">
    <citation type="journal article" date="2020" name="Stud. Mycol.">
        <title>101 Dothideomycetes genomes: a test case for predicting lifestyles and emergence of pathogens.</title>
        <authorList>
            <person name="Haridas S."/>
            <person name="Albert R."/>
            <person name="Binder M."/>
            <person name="Bloem J."/>
            <person name="Labutti K."/>
            <person name="Salamov A."/>
            <person name="Andreopoulos B."/>
            <person name="Baker S."/>
            <person name="Barry K."/>
            <person name="Bills G."/>
            <person name="Bluhm B."/>
            <person name="Cannon C."/>
            <person name="Castanera R."/>
            <person name="Culley D."/>
            <person name="Daum C."/>
            <person name="Ezra D."/>
            <person name="Gonzalez J."/>
            <person name="Henrissat B."/>
            <person name="Kuo A."/>
            <person name="Liang C."/>
            <person name="Lipzen A."/>
            <person name="Lutzoni F."/>
            <person name="Magnuson J."/>
            <person name="Mondo S."/>
            <person name="Nolan M."/>
            <person name="Ohm R."/>
            <person name="Pangilinan J."/>
            <person name="Park H.-J."/>
            <person name="Ramirez L."/>
            <person name="Alfaro M."/>
            <person name="Sun H."/>
            <person name="Tritt A."/>
            <person name="Yoshinaga Y."/>
            <person name="Zwiers L.-H."/>
            <person name="Turgeon B."/>
            <person name="Goodwin S."/>
            <person name="Spatafora J."/>
            <person name="Crous P."/>
            <person name="Grigoriev I."/>
        </authorList>
    </citation>
    <scope>NUCLEOTIDE SEQUENCE</scope>
    <source>
        <strain evidence="2">ATCC 36951</strain>
    </source>
</reference>
<dbReference type="InterPro" id="IPR029058">
    <property type="entry name" value="AB_hydrolase_fold"/>
</dbReference>
<dbReference type="OrthoDB" id="1263307at2759"/>
<dbReference type="GeneID" id="54560824"/>
<dbReference type="PANTHER" id="PTHR37017">
    <property type="entry name" value="AB HYDROLASE-1 DOMAIN-CONTAINING PROTEIN-RELATED"/>
    <property type="match status" value="1"/>
</dbReference>
<evidence type="ECO:0000313" key="3">
    <source>
        <dbReference type="Proteomes" id="UP000799537"/>
    </source>
</evidence>